<proteinExistence type="predicted"/>
<dbReference type="Proteomes" id="UP000821865">
    <property type="component" value="Chromosome 6"/>
</dbReference>
<keyword evidence="2" id="KW-1185">Reference proteome</keyword>
<accession>A0ACB8CJ25</accession>
<gene>
    <name evidence="1" type="ORF">HPB49_001587</name>
</gene>
<evidence type="ECO:0000313" key="2">
    <source>
        <dbReference type="Proteomes" id="UP000821865"/>
    </source>
</evidence>
<evidence type="ECO:0000313" key="1">
    <source>
        <dbReference type="EMBL" id="KAH7944885.1"/>
    </source>
</evidence>
<dbReference type="EMBL" id="CM023475">
    <property type="protein sequence ID" value="KAH7944885.1"/>
    <property type="molecule type" value="Genomic_DNA"/>
</dbReference>
<protein>
    <submittedName>
        <fullName evidence="1">Uncharacterized protein</fullName>
    </submittedName>
</protein>
<sequence length="295" mass="32995">MDEPEGSSYESTISGSPEIKEKRWLPVPTVKGVFMFVGVVMIIGVLGMAGYIFYKGKADDERHLKGLFNGDPSCTTSHDIYQCEGDEQLQMFVSHLCMSNSKGGTCFDWRPQRLCLTSQSNRFRSVQECEENCNAGNNKCGPAATCECSGMYRKVNYIYDMRRQRCRLIPVHECAEVDVGFTDSDECESKCGSDTSKEDTRCKLAALEELVRPCLWEDKLYTHYFDAKSGKCQPWDESVCSSKVFRRLDKCFSGCSRGVIGDASQQENTTTGNTTTDRRVVRAQRAPPGAAKVIT</sequence>
<name>A0ACB8CJ25_DERSI</name>
<comment type="caution">
    <text evidence="1">The sequence shown here is derived from an EMBL/GenBank/DDBJ whole genome shotgun (WGS) entry which is preliminary data.</text>
</comment>
<reference evidence="1" key="1">
    <citation type="submission" date="2020-05" db="EMBL/GenBank/DDBJ databases">
        <title>Large-scale comparative analyses of tick genomes elucidate their genetic diversity and vector capacities.</title>
        <authorList>
            <person name="Jia N."/>
            <person name="Wang J."/>
            <person name="Shi W."/>
            <person name="Du L."/>
            <person name="Sun Y."/>
            <person name="Zhan W."/>
            <person name="Jiang J."/>
            <person name="Wang Q."/>
            <person name="Zhang B."/>
            <person name="Ji P."/>
            <person name="Sakyi L.B."/>
            <person name="Cui X."/>
            <person name="Yuan T."/>
            <person name="Jiang B."/>
            <person name="Yang W."/>
            <person name="Lam T.T.-Y."/>
            <person name="Chang Q."/>
            <person name="Ding S."/>
            <person name="Wang X."/>
            <person name="Zhu J."/>
            <person name="Ruan X."/>
            <person name="Zhao L."/>
            <person name="Wei J."/>
            <person name="Que T."/>
            <person name="Du C."/>
            <person name="Cheng J."/>
            <person name="Dai P."/>
            <person name="Han X."/>
            <person name="Huang E."/>
            <person name="Gao Y."/>
            <person name="Liu J."/>
            <person name="Shao H."/>
            <person name="Ye R."/>
            <person name="Li L."/>
            <person name="Wei W."/>
            <person name="Wang X."/>
            <person name="Wang C."/>
            <person name="Yang T."/>
            <person name="Huo Q."/>
            <person name="Li W."/>
            <person name="Guo W."/>
            <person name="Chen H."/>
            <person name="Zhou L."/>
            <person name="Ni X."/>
            <person name="Tian J."/>
            <person name="Zhou Y."/>
            <person name="Sheng Y."/>
            <person name="Liu T."/>
            <person name="Pan Y."/>
            <person name="Xia L."/>
            <person name="Li J."/>
            <person name="Zhao F."/>
            <person name="Cao W."/>
        </authorList>
    </citation>
    <scope>NUCLEOTIDE SEQUENCE</scope>
    <source>
        <strain evidence="1">Dsil-2018</strain>
    </source>
</reference>
<organism evidence="1 2">
    <name type="scientific">Dermacentor silvarum</name>
    <name type="common">Tick</name>
    <dbReference type="NCBI Taxonomy" id="543639"/>
    <lineage>
        <taxon>Eukaryota</taxon>
        <taxon>Metazoa</taxon>
        <taxon>Ecdysozoa</taxon>
        <taxon>Arthropoda</taxon>
        <taxon>Chelicerata</taxon>
        <taxon>Arachnida</taxon>
        <taxon>Acari</taxon>
        <taxon>Parasitiformes</taxon>
        <taxon>Ixodida</taxon>
        <taxon>Ixodoidea</taxon>
        <taxon>Ixodidae</taxon>
        <taxon>Rhipicephalinae</taxon>
        <taxon>Dermacentor</taxon>
    </lineage>
</organism>